<evidence type="ECO:0000313" key="3">
    <source>
        <dbReference type="Proteomes" id="UP000800092"/>
    </source>
</evidence>
<dbReference type="GO" id="GO:0032543">
    <property type="term" value="P:mitochondrial translation"/>
    <property type="evidence" value="ECO:0007669"/>
    <property type="project" value="TreeGrafter"/>
</dbReference>
<protein>
    <recommendedName>
        <fullName evidence="1">Glutamyl-tRNA amidotransferase complex subunit Gta3 domain-containing protein</fullName>
    </recommendedName>
</protein>
<dbReference type="PANTHER" id="PTHR15004:SF0">
    <property type="entry name" value="GLUTAMYL-TRNA(GLN) AMIDOTRANSFERASE SUBUNIT C, MITOCHONDRIAL"/>
    <property type="match status" value="1"/>
</dbReference>
<reference evidence="2" key="1">
    <citation type="journal article" date="2020" name="Stud. Mycol.">
        <title>101 Dothideomycetes genomes: a test case for predicting lifestyles and emergence of pathogens.</title>
        <authorList>
            <person name="Haridas S."/>
            <person name="Albert R."/>
            <person name="Binder M."/>
            <person name="Bloem J."/>
            <person name="Labutti K."/>
            <person name="Salamov A."/>
            <person name="Andreopoulos B."/>
            <person name="Baker S."/>
            <person name="Barry K."/>
            <person name="Bills G."/>
            <person name="Bluhm B."/>
            <person name="Cannon C."/>
            <person name="Castanera R."/>
            <person name="Culley D."/>
            <person name="Daum C."/>
            <person name="Ezra D."/>
            <person name="Gonzalez J."/>
            <person name="Henrissat B."/>
            <person name="Kuo A."/>
            <person name="Liang C."/>
            <person name="Lipzen A."/>
            <person name="Lutzoni F."/>
            <person name="Magnuson J."/>
            <person name="Mondo S."/>
            <person name="Nolan M."/>
            <person name="Ohm R."/>
            <person name="Pangilinan J."/>
            <person name="Park H.-J."/>
            <person name="Ramirez L."/>
            <person name="Alfaro M."/>
            <person name="Sun H."/>
            <person name="Tritt A."/>
            <person name="Yoshinaga Y."/>
            <person name="Zwiers L.-H."/>
            <person name="Turgeon B."/>
            <person name="Goodwin S."/>
            <person name="Spatafora J."/>
            <person name="Crous P."/>
            <person name="Grigoriev I."/>
        </authorList>
    </citation>
    <scope>NUCLEOTIDE SEQUENCE</scope>
    <source>
        <strain evidence="2">Tuck. ex Michener</strain>
    </source>
</reference>
<dbReference type="GO" id="GO:0030956">
    <property type="term" value="C:glutamyl-tRNA(Gln) amidotransferase complex"/>
    <property type="evidence" value="ECO:0007669"/>
    <property type="project" value="TreeGrafter"/>
</dbReference>
<dbReference type="InterPro" id="IPR049545">
    <property type="entry name" value="Gta3_dom"/>
</dbReference>
<feature type="domain" description="Glutamyl-tRNA amidotransferase complex subunit Gta3" evidence="1">
    <location>
        <begin position="65"/>
        <end position="119"/>
    </location>
</feature>
<accession>A0A6A6HFE2</accession>
<keyword evidence="3" id="KW-1185">Reference proteome</keyword>
<dbReference type="AlphaFoldDB" id="A0A6A6HFE2"/>
<dbReference type="InterPro" id="IPR036113">
    <property type="entry name" value="Asp/Glu-ADT_sf_sub_c"/>
</dbReference>
<evidence type="ECO:0000259" key="1">
    <source>
        <dbReference type="Pfam" id="PF20978"/>
    </source>
</evidence>
<dbReference type="GO" id="GO:0070681">
    <property type="term" value="P:glutaminyl-tRNAGln biosynthesis via transamidation"/>
    <property type="evidence" value="ECO:0007669"/>
    <property type="project" value="TreeGrafter"/>
</dbReference>
<evidence type="ECO:0000313" key="2">
    <source>
        <dbReference type="EMBL" id="KAF2236652.1"/>
    </source>
</evidence>
<dbReference type="SUPFAM" id="SSF141000">
    <property type="entry name" value="Glu-tRNAGln amidotransferase C subunit"/>
    <property type="match status" value="1"/>
</dbReference>
<dbReference type="EMBL" id="ML991784">
    <property type="protein sequence ID" value="KAF2236652.1"/>
    <property type="molecule type" value="Genomic_DNA"/>
</dbReference>
<name>A0A6A6HFE2_VIRVR</name>
<dbReference type="PANTHER" id="PTHR15004">
    <property type="entry name" value="GLUTAMYL-TRNA(GLN) AMIDOTRANSFERASE SUBUNIT C, MITOCHONDRIAL"/>
    <property type="match status" value="1"/>
</dbReference>
<proteinExistence type="predicted"/>
<gene>
    <name evidence="2" type="ORF">EV356DRAFT_64030</name>
</gene>
<dbReference type="Proteomes" id="UP000800092">
    <property type="component" value="Unassembled WGS sequence"/>
</dbReference>
<dbReference type="GO" id="GO:0006450">
    <property type="term" value="P:regulation of translational fidelity"/>
    <property type="evidence" value="ECO:0007669"/>
    <property type="project" value="InterPro"/>
</dbReference>
<dbReference type="Pfam" id="PF20978">
    <property type="entry name" value="Gta3"/>
    <property type="match status" value="1"/>
</dbReference>
<dbReference type="GO" id="GO:0005739">
    <property type="term" value="C:mitochondrion"/>
    <property type="evidence" value="ECO:0007669"/>
    <property type="project" value="TreeGrafter"/>
</dbReference>
<dbReference type="OrthoDB" id="5522061at2759"/>
<organism evidence="2 3">
    <name type="scientific">Viridothelium virens</name>
    <name type="common">Speckled blister lichen</name>
    <name type="synonym">Trypethelium virens</name>
    <dbReference type="NCBI Taxonomy" id="1048519"/>
    <lineage>
        <taxon>Eukaryota</taxon>
        <taxon>Fungi</taxon>
        <taxon>Dikarya</taxon>
        <taxon>Ascomycota</taxon>
        <taxon>Pezizomycotina</taxon>
        <taxon>Dothideomycetes</taxon>
        <taxon>Dothideomycetes incertae sedis</taxon>
        <taxon>Trypetheliales</taxon>
        <taxon>Trypetheliaceae</taxon>
        <taxon>Viridothelium</taxon>
    </lineage>
</organism>
<sequence length="198" mass="22617">MVAFHQLRRSLAHRPLGLPRSLPSYALNLHARHSSSLSDSDIKHLLSTPTWSVKSLLPTDGHDQAADGVSSNQLRHLLRLSALPPPSSPEEETHMLRTLDTQLHFVREIQKVDTEEIVPLRSLRDETAEARKECEIGLDDLKEVFDQEVTMGKHHLRIRRRQNFRVDTDGAEDWDVLAHAERKVGRFFIVENAKDTES</sequence>
<dbReference type="InterPro" id="IPR003837">
    <property type="entry name" value="GatC"/>
</dbReference>